<dbReference type="InterPro" id="IPR012337">
    <property type="entry name" value="RNaseH-like_sf"/>
</dbReference>
<name>A0A0F9AUH2_9ZZZZ</name>
<dbReference type="SUPFAM" id="SSF53098">
    <property type="entry name" value="Ribonuclease H-like"/>
    <property type="match status" value="1"/>
</dbReference>
<dbReference type="InterPro" id="IPR036397">
    <property type="entry name" value="RNaseH_sf"/>
</dbReference>
<protein>
    <submittedName>
        <fullName evidence="1">Uncharacterized protein</fullName>
    </submittedName>
</protein>
<evidence type="ECO:0000313" key="1">
    <source>
        <dbReference type="EMBL" id="KKL13100.1"/>
    </source>
</evidence>
<proteinExistence type="predicted"/>
<accession>A0A0F9AUH2</accession>
<organism evidence="1">
    <name type="scientific">marine sediment metagenome</name>
    <dbReference type="NCBI Taxonomy" id="412755"/>
    <lineage>
        <taxon>unclassified sequences</taxon>
        <taxon>metagenomes</taxon>
        <taxon>ecological metagenomes</taxon>
    </lineage>
</organism>
<comment type="caution">
    <text evidence="1">The sequence shown here is derived from an EMBL/GenBank/DDBJ whole genome shotgun (WGS) entry which is preliminary data.</text>
</comment>
<gene>
    <name evidence="1" type="ORF">LCGC14_2529150</name>
</gene>
<dbReference type="AlphaFoldDB" id="A0A0F9AUH2"/>
<reference evidence="1" key="1">
    <citation type="journal article" date="2015" name="Nature">
        <title>Complex archaea that bridge the gap between prokaryotes and eukaryotes.</title>
        <authorList>
            <person name="Spang A."/>
            <person name="Saw J.H."/>
            <person name="Jorgensen S.L."/>
            <person name="Zaremba-Niedzwiedzka K."/>
            <person name="Martijn J."/>
            <person name="Lind A.E."/>
            <person name="van Eijk R."/>
            <person name="Schleper C."/>
            <person name="Guy L."/>
            <person name="Ettema T.J."/>
        </authorList>
    </citation>
    <scope>NUCLEOTIDE SEQUENCE</scope>
</reference>
<dbReference type="EMBL" id="LAZR01040997">
    <property type="protein sequence ID" value="KKL13100.1"/>
    <property type="molecule type" value="Genomic_DNA"/>
</dbReference>
<dbReference type="GO" id="GO:0003676">
    <property type="term" value="F:nucleic acid binding"/>
    <property type="evidence" value="ECO:0007669"/>
    <property type="project" value="InterPro"/>
</dbReference>
<dbReference type="Gene3D" id="3.30.420.10">
    <property type="entry name" value="Ribonuclease H-like superfamily/Ribonuclease H"/>
    <property type="match status" value="2"/>
</dbReference>
<sequence length="321" mass="36669">MPIIAGIDEAGYGPKIGPFVLSSVVMDIPAKHDNETNIWHIFKDAISDKAQKRGNRIVVNDSKKVYSQRNGLRLLEETVLSFIWSIKGQVTRFSDLLRILSNHDEEVFDKYPWYNKKDINLPVASNVSAILNYADLIKHTISSQDANILDVKSIFLCTYEINRQIELKGNKSLLLFNNSAKLLKEIFECFGEREPKVLVDKHGGRNYYHKLLAESFKGCEVTAVSEGNPISTYKISNERRKMNVSFAVGADSKHFPPALASMFSKYIRELFIRLFNAYWQEKVQDIKPTAGYPEDAKRFLCQIQDTKNKLGISDDILIRIK</sequence>